<dbReference type="GO" id="GO:0019028">
    <property type="term" value="C:viral capsid"/>
    <property type="evidence" value="ECO:0007669"/>
    <property type="project" value="UniProtKB-UniRule"/>
</dbReference>
<dbReference type="GO" id="GO:0075732">
    <property type="term" value="P:viral penetration into host nucleus"/>
    <property type="evidence" value="ECO:0007669"/>
    <property type="project" value="UniProtKB-KW"/>
</dbReference>
<evidence type="ECO:0000256" key="15">
    <source>
        <dbReference type="HAMAP-Rule" id="MF_04003"/>
    </source>
</evidence>
<proteinExistence type="inferred from homology"/>
<keyword evidence="8 15" id="KW-0426">Late protein</keyword>
<evidence type="ECO:0000256" key="6">
    <source>
        <dbReference type="ARBA" id="ARBA00022812"/>
    </source>
</evidence>
<comment type="caution">
    <text evidence="15">Lacks conserved residue(s) required for the propagation of feature annotation.</text>
</comment>
<dbReference type="HAMAP" id="MF_04003">
    <property type="entry name" value="PPV_L2"/>
    <property type="match status" value="1"/>
</dbReference>
<keyword evidence="9 15" id="KW-1177">Microtubular inwards viral transport</keyword>
<evidence type="ECO:0000256" key="2">
    <source>
        <dbReference type="ARBA" id="ARBA00022553"/>
    </source>
</evidence>
<evidence type="ECO:0000256" key="8">
    <source>
        <dbReference type="ARBA" id="ARBA00022921"/>
    </source>
</evidence>
<dbReference type="Proteomes" id="UP000121137">
    <property type="component" value="Segment"/>
</dbReference>
<dbReference type="GO" id="GO:0042025">
    <property type="term" value="C:host cell nucleus"/>
    <property type="evidence" value="ECO:0007669"/>
    <property type="project" value="UniProtKB-SubCell"/>
</dbReference>
<feature type="disulfide bond" evidence="15">
    <location>
        <begin position="18"/>
        <end position="24"/>
    </location>
</feature>
<evidence type="ECO:0000256" key="10">
    <source>
        <dbReference type="ARBA" id="ARBA00023046"/>
    </source>
</evidence>
<evidence type="ECO:0000256" key="1">
    <source>
        <dbReference type="ARBA" id="ARBA00022524"/>
    </source>
</evidence>
<comment type="similarity">
    <text evidence="15">Belongs to the papillomaviridae L2 protein family.</text>
</comment>
<dbReference type="GO" id="GO:0075521">
    <property type="term" value="P:microtubule-dependent intracellular transport of viral material towards nucleus"/>
    <property type="evidence" value="ECO:0007669"/>
    <property type="project" value="UniProtKB-UniRule"/>
</dbReference>
<dbReference type="GO" id="GO:0005198">
    <property type="term" value="F:structural molecule activity"/>
    <property type="evidence" value="ECO:0007669"/>
    <property type="project" value="UniProtKB-UniRule"/>
</dbReference>
<evidence type="ECO:0000256" key="14">
    <source>
        <dbReference type="ARBA" id="ARBA00023296"/>
    </source>
</evidence>
<reference evidence="16 17" key="1">
    <citation type="journal article" date="2007" name="Genome Biol.">
        <title>Ancient papillomavirus-host co-speciation in Felidae.</title>
        <authorList>
            <person name="Rector A."/>
            <person name="Lemey P."/>
            <person name="Tachezy R."/>
            <person name="Mostmans S."/>
            <person name="Ghim S.J."/>
            <person name="Van Doorslaer K."/>
            <person name="Roelke M."/>
            <person name="Bush M."/>
            <person name="Montali R.J."/>
            <person name="Joslin J."/>
            <person name="Burk R.D."/>
            <person name="Jenson A.B."/>
            <person name="Sundberg J.P."/>
            <person name="Shapiro B."/>
            <person name="Van Ranst M."/>
        </authorList>
    </citation>
    <scope>NUCLEOTIDE SEQUENCE [LARGE SCALE GENOMIC DNA]</scope>
</reference>
<evidence type="ECO:0000256" key="5">
    <source>
        <dbReference type="ARBA" id="ARBA00022581"/>
    </source>
</evidence>
<keyword evidence="2 15" id="KW-0597">Phosphoprotein</keyword>
<dbReference type="Pfam" id="PF00513">
    <property type="entry name" value="Late_protein_L2"/>
    <property type="match status" value="1"/>
</dbReference>
<keyword evidence="1 15" id="KW-1163">Viral penetration into host nucleus</keyword>
<gene>
    <name evidence="15 16" type="primary">L2</name>
</gene>
<evidence type="ECO:0000256" key="13">
    <source>
        <dbReference type="ARBA" id="ARBA00023157"/>
    </source>
</evidence>
<dbReference type="GO" id="GO:0003677">
    <property type="term" value="F:DNA binding"/>
    <property type="evidence" value="ECO:0007669"/>
    <property type="project" value="UniProtKB-UniRule"/>
</dbReference>
<keyword evidence="10" id="KW-1039">Host endosome</keyword>
<evidence type="ECO:0000256" key="11">
    <source>
        <dbReference type="ARBA" id="ARBA00023120"/>
    </source>
</evidence>
<keyword evidence="7 15" id="KW-0946">Virion</keyword>
<evidence type="ECO:0000256" key="4">
    <source>
        <dbReference type="ARBA" id="ARBA00022562"/>
    </source>
</evidence>
<protein>
    <recommendedName>
        <fullName evidence="15">Minor capsid protein L2</fullName>
    </recommendedName>
</protein>
<evidence type="ECO:0000256" key="3">
    <source>
        <dbReference type="ARBA" id="ARBA00022561"/>
    </source>
</evidence>
<evidence type="ECO:0000256" key="7">
    <source>
        <dbReference type="ARBA" id="ARBA00022844"/>
    </source>
</evidence>
<comment type="function">
    <text evidence="15">Minor protein of the capsid that localizes along the inner surface of the virion, within the central cavities beneath the L1 pentamers. Plays a role in capsid stabilization through interaction with the major capsid protein L1. Once the virion enters the host cell, L2 escorts the genomic DNA into the nucleus by promoting escape from the endosomal compartments and traffic through the host Golgi network. Mechanistically, the C-terminus of L2 possesses a cell-penetrating peptide that protudes from the host endosome, interacts with host cytoplasmic retromer cargo and thereby mediates the capsid delivery to the host trans-Golgi network. Plays a role through its interaction with host dynein in the intracellular microtubule-dependent transport of viral capsid toward the nucleus. Mediates the viral genome import into the nucleus through binding to host importins. Once within the nucleus, L2 localizes viral genomes to host PML bodies in order to activate early gene expression for establishment of infection. Later on, promotes late gene expression by interacting with the viral E2 protein and by inhibiting its transcriptional activation functions. During virion assembly, encapsidates the genome by direct interaction with the viral DNA.</text>
</comment>
<sequence length="509" mass="54849">MLTTRRKRAAPHDIYPQCKISNTCPPDILNKAEQNTLADKILRYGSAGVFLGSLGIGTGRGSGGTLGYVPVGSGQGVRLGTRVTTVRPTLPISSVGSADVIPINAVDPLGPAVLPGDYFPTAVEDPVVIQPPRFPSVVEDPVPAQSEVVVTEVPVNTPKVTTDGQPAVLEVVPETREPRILSRSQYSNPAFEVSLTASAGSGETSASDHIVVEGFNGGHVIGEQIPLRELGTRSFSTTVEETSFSTSTPRTDAVEPRRVLQGRRIQQVRVHDPSFLDRPRSLVTFQNPAFDESVDLLFAQDVADIALAAPHEDFRDLVSLSKPIFSRTQEGRVRVSRLGTKGTMRTRSGLVIGPQSHYFYDLSDIAPAENLELSPVGNMSLGEQTGQAVVSSGTSDMEIISLGDSTIDSYPEEVLLDEIESVANDLQLVFGDRRAQQPISVPHIQRPSPQVFPQFEGVHVNQGPGSLPPSIPTVPDKTPAILIEIWDSGSNYSLHPSLLKKRKRKLLFL</sequence>
<evidence type="ECO:0000313" key="16">
    <source>
        <dbReference type="EMBL" id="AAX86617.1"/>
    </source>
</evidence>
<name>I6LEI7_9PAPI</name>
<dbReference type="EMBL" id="AY904722">
    <property type="protein sequence ID" value="AAX86617.1"/>
    <property type="molecule type" value="Genomic_DNA"/>
</dbReference>
<keyword evidence="5 15" id="KW-0945">Host-virus interaction</keyword>
<keyword evidence="11 15" id="KW-1176">Cytoplasmic inwards viral transport</keyword>
<keyword evidence="12 15" id="KW-0238">DNA-binding</keyword>
<comment type="subcellular location">
    <subcellularLocation>
        <location evidence="15">Virion</location>
    </subcellularLocation>
    <subcellularLocation>
        <location evidence="15">Host nucleus</location>
    </subcellularLocation>
</comment>
<evidence type="ECO:0000256" key="12">
    <source>
        <dbReference type="ARBA" id="ARBA00023125"/>
    </source>
</evidence>
<dbReference type="InterPro" id="IPR000784">
    <property type="entry name" value="Late_L2"/>
</dbReference>
<dbReference type="GO" id="GO:0046718">
    <property type="term" value="P:symbiont entry into host cell"/>
    <property type="evidence" value="ECO:0007669"/>
    <property type="project" value="UniProtKB-KW"/>
</dbReference>
<keyword evidence="6" id="KW-1040">Host Golgi apparatus</keyword>
<keyword evidence="3 15" id="KW-0167">Capsid protein</keyword>
<keyword evidence="14 15" id="KW-1160">Virus entry into host cell</keyword>
<dbReference type="GO" id="GO:0043657">
    <property type="term" value="C:host cell"/>
    <property type="evidence" value="ECO:0007669"/>
    <property type="project" value="GOC"/>
</dbReference>
<keyword evidence="4 15" id="KW-1048">Host nucleus</keyword>
<comment type="PTM">
    <text evidence="15">Highly phosphorylated.</text>
</comment>
<evidence type="ECO:0000256" key="9">
    <source>
        <dbReference type="ARBA" id="ARBA00022952"/>
    </source>
</evidence>
<evidence type="ECO:0000313" key="17">
    <source>
        <dbReference type="Proteomes" id="UP000121137"/>
    </source>
</evidence>
<keyword evidence="13 15" id="KW-1015">Disulfide bond</keyword>
<accession>I6LEI7</accession>
<organism evidence="16 17">
    <name type="scientific">Lynx rufus papillomavirus 1</name>
    <dbReference type="NCBI Taxonomy" id="323364"/>
    <lineage>
        <taxon>Viruses</taxon>
        <taxon>Monodnaviria</taxon>
        <taxon>Shotokuvirae</taxon>
        <taxon>Cossaviricota</taxon>
        <taxon>Papovaviricetes</taxon>
        <taxon>Zurhausenvirales</taxon>
        <taxon>Papillomaviridae</taxon>
        <taxon>Firstpapillomavirinae</taxon>
        <taxon>Lambdapapillomavirus</taxon>
        <taxon>Lambdapapillomavirus 1</taxon>
    </lineage>
</organism>
<comment type="subunit">
    <text evidence="15">Interacts with major capsid protein L1. Interacts with E2; this interaction inhibits E2 transcriptional activity but not the DNA replication function E2. Interacts with host HSPA8; this interaction is required for L2 nuclear translocation. Interacts with host importins KPNB2 and KPNB3. Forms a complex with importin alpha2-beta1 heterodimers via interaction with the importin alpha2 adapter. Interacts with host DYNLT1; this interaction is essential for virus intracellular transport during entry. Interacts (via C-terminus) with host retromer subunits VPS35 AND VPS29.</text>
</comment>